<feature type="domain" description="L1 transposable element RRM" evidence="3">
    <location>
        <begin position="137"/>
        <end position="229"/>
    </location>
</feature>
<protein>
    <recommendedName>
        <fullName evidence="3">L1 transposable element RRM domain-containing protein</fullName>
    </recommendedName>
</protein>
<evidence type="ECO:0000256" key="1">
    <source>
        <dbReference type="SAM" id="Coils"/>
    </source>
</evidence>
<keyword evidence="5" id="KW-1185">Reference proteome</keyword>
<dbReference type="Gene3D" id="3.30.70.1820">
    <property type="entry name" value="L1 transposable element, RRM domain"/>
    <property type="match status" value="1"/>
</dbReference>
<dbReference type="InterPro" id="IPR004244">
    <property type="entry name" value="Transposase_22"/>
</dbReference>
<dbReference type="PANTHER" id="PTHR11505">
    <property type="entry name" value="L1 TRANSPOSABLE ELEMENT-RELATED"/>
    <property type="match status" value="1"/>
</dbReference>
<evidence type="ECO:0000313" key="4">
    <source>
        <dbReference type="Ensembl" id="ENSOSIP00000003432.1"/>
    </source>
</evidence>
<dbReference type="AlphaFoldDB" id="A0A8C7WUI1"/>
<keyword evidence="1" id="KW-0175">Coiled coil</keyword>
<dbReference type="Gene3D" id="3.30.250.20">
    <property type="entry name" value="L1 transposable element, C-terminal domain"/>
    <property type="match status" value="1"/>
</dbReference>
<proteinExistence type="predicted"/>
<organism evidence="4 5">
    <name type="scientific">Oryzias sinensis</name>
    <name type="common">Chinese medaka</name>
    <dbReference type="NCBI Taxonomy" id="183150"/>
    <lineage>
        <taxon>Eukaryota</taxon>
        <taxon>Metazoa</taxon>
        <taxon>Chordata</taxon>
        <taxon>Craniata</taxon>
        <taxon>Vertebrata</taxon>
        <taxon>Euteleostomi</taxon>
        <taxon>Actinopterygii</taxon>
        <taxon>Neopterygii</taxon>
        <taxon>Teleostei</taxon>
        <taxon>Neoteleostei</taxon>
        <taxon>Acanthomorphata</taxon>
        <taxon>Ovalentaria</taxon>
        <taxon>Atherinomorphae</taxon>
        <taxon>Beloniformes</taxon>
        <taxon>Adrianichthyidae</taxon>
        <taxon>Oryziinae</taxon>
        <taxon>Oryzias</taxon>
    </lineage>
</organism>
<evidence type="ECO:0000259" key="3">
    <source>
        <dbReference type="Pfam" id="PF02994"/>
    </source>
</evidence>
<evidence type="ECO:0000256" key="2">
    <source>
        <dbReference type="SAM" id="MobiDB-lite"/>
    </source>
</evidence>
<reference evidence="4" key="2">
    <citation type="submission" date="2025-09" db="UniProtKB">
        <authorList>
            <consortium name="Ensembl"/>
        </authorList>
    </citation>
    <scope>IDENTIFICATION</scope>
</reference>
<dbReference type="InterPro" id="IPR042566">
    <property type="entry name" value="L1_C"/>
</dbReference>
<name>A0A8C7WUI1_9TELE</name>
<dbReference type="GeneTree" id="ENSGT00940000160789"/>
<feature type="region of interest" description="Disordered" evidence="2">
    <location>
        <begin position="1"/>
        <end position="36"/>
    </location>
</feature>
<reference evidence="4" key="1">
    <citation type="submission" date="2025-08" db="UniProtKB">
        <authorList>
            <consortium name="Ensembl"/>
        </authorList>
    </citation>
    <scope>IDENTIFICATION</scope>
</reference>
<feature type="coiled-coil region" evidence="1">
    <location>
        <begin position="40"/>
        <end position="134"/>
    </location>
</feature>
<dbReference type="Proteomes" id="UP000694383">
    <property type="component" value="Unplaced"/>
</dbReference>
<sequence>MSVPPKTRLANKQGVSKENDDQKRATACSATSISPDAASIENEKLATISLLEEMKKLRQENIQGHNHTKESLNRLEKTMTDIKEQIADHQQRIGELEGRVNSTEDRGAKHHRVLRYLLQRERQHSAECEELQNRMRRNNLRIYQIPEGSEVGNMAVFVKDLLPKVLTLPAGLDINIERAHRSLQSRPTSSTAPPRSILVRFLDAAVKDVVLQQAWRQGKVTFKDKRIFFDQDYSPELQKKRSKVHSVVKQLKQKNIQAKCLYPARLKIKLDSGEKTFATLISASDTLEKLGVQVTVGERERIEEKLAEEWISRRRSENDTLFMADLKAMVEE</sequence>
<evidence type="ECO:0000313" key="5">
    <source>
        <dbReference type="Proteomes" id="UP000694383"/>
    </source>
</evidence>
<dbReference type="Ensembl" id="ENSOSIT00000003680.1">
    <property type="protein sequence ID" value="ENSOSIP00000003432.1"/>
    <property type="gene ID" value="ENSOSIG00000002264.1"/>
</dbReference>
<accession>A0A8C7WUI1</accession>
<feature type="compositionally biased region" description="Basic and acidic residues" evidence="2">
    <location>
        <begin position="15"/>
        <end position="24"/>
    </location>
</feature>
<dbReference type="InterPro" id="IPR043636">
    <property type="entry name" value="L1_RRM_dom"/>
</dbReference>
<dbReference type="Pfam" id="PF02994">
    <property type="entry name" value="Transposase_22"/>
    <property type="match status" value="1"/>
</dbReference>